<dbReference type="EMBL" id="WAIE01000003">
    <property type="protein sequence ID" value="KAB1441713.1"/>
    <property type="molecule type" value="Genomic_DNA"/>
</dbReference>
<proteinExistence type="predicted"/>
<dbReference type="Pfam" id="PF13535">
    <property type="entry name" value="ATP-grasp_4"/>
    <property type="match status" value="1"/>
</dbReference>
<evidence type="ECO:0000259" key="5">
    <source>
        <dbReference type="PROSITE" id="PS50975"/>
    </source>
</evidence>
<keyword evidence="2 4" id="KW-0547">Nucleotide-binding</keyword>
<organism evidence="6 7">
    <name type="scientific">Pseudodesulfovibrio senegalensis</name>
    <dbReference type="NCBI Taxonomy" id="1721087"/>
    <lineage>
        <taxon>Bacteria</taxon>
        <taxon>Pseudomonadati</taxon>
        <taxon>Thermodesulfobacteriota</taxon>
        <taxon>Desulfovibrionia</taxon>
        <taxon>Desulfovibrionales</taxon>
        <taxon>Desulfovibrionaceae</taxon>
    </lineage>
</organism>
<dbReference type="Proteomes" id="UP000438699">
    <property type="component" value="Unassembled WGS sequence"/>
</dbReference>
<reference evidence="6 7" key="1">
    <citation type="journal article" date="2017" name="Int. J. Syst. Evol. Microbiol.">
        <title>Desulfovibrio senegalensis sp. nov., a mesophilic sulfate reducer isolated from marine sediment.</title>
        <authorList>
            <person name="Thioye A."/>
            <person name="Gam Z.B.A."/>
            <person name="Mbengue M."/>
            <person name="Cayol J.L."/>
            <person name="Joseph-Bartoli M."/>
            <person name="Toure-Kane C."/>
            <person name="Labat M."/>
        </authorList>
    </citation>
    <scope>NUCLEOTIDE SEQUENCE [LARGE SCALE GENOMIC DNA]</scope>
    <source>
        <strain evidence="6 7">DSM 101509</strain>
    </source>
</reference>
<dbReference type="InterPro" id="IPR011761">
    <property type="entry name" value="ATP-grasp"/>
</dbReference>
<dbReference type="RefSeq" id="WP_151150805.1">
    <property type="nucleotide sequence ID" value="NZ_WAIE01000003.1"/>
</dbReference>
<dbReference type="SUPFAM" id="SSF56059">
    <property type="entry name" value="Glutathione synthetase ATP-binding domain-like"/>
    <property type="match status" value="1"/>
</dbReference>
<evidence type="ECO:0000256" key="1">
    <source>
        <dbReference type="ARBA" id="ARBA00022598"/>
    </source>
</evidence>
<keyword evidence="1" id="KW-0436">Ligase</keyword>
<evidence type="ECO:0000256" key="3">
    <source>
        <dbReference type="ARBA" id="ARBA00022840"/>
    </source>
</evidence>
<name>A0A6N6N3Q5_9BACT</name>
<keyword evidence="7" id="KW-1185">Reference proteome</keyword>
<evidence type="ECO:0000256" key="4">
    <source>
        <dbReference type="PROSITE-ProRule" id="PRU00409"/>
    </source>
</evidence>
<feature type="domain" description="ATP-grasp" evidence="5">
    <location>
        <begin position="83"/>
        <end position="293"/>
    </location>
</feature>
<dbReference type="PANTHER" id="PTHR43585">
    <property type="entry name" value="FUMIPYRROLE BIOSYNTHESIS PROTEIN C"/>
    <property type="match status" value="1"/>
</dbReference>
<sequence length="381" mass="42941">MIILDAPYVSDFLKESIQRQNIPVLDTEQARALAGGDLKYVPAQEFAPVNGRVYTNSENALEAVSRLLGHTDIPRQVEACKDKVRFRELTAPLFPDYFFCRATLEELEAMDPARLSFPLVVKPARGFFSLGVHMVEKAAGWPHAIAALREEIADFNANYPADVVDSGSFIVEQAAAGEEYAVDVYWDHDGNAVVLNVLHHIFSSGDDVSDRLYLTSADILNEHLERFSALMQDIGQACGFRDFPAHIELRLDEQGSIIPIEANPLRFAGWCVADMTRMAWGFDPYEYYLNDLRPDWQAILPEREGRIFSMCVADLPASVDRQAITEVDWDGVADLFEDVLELRKIDYREFPVLAFVFAATSRENTMMLDAALRADFARFVK</sequence>
<accession>A0A6N6N3Q5</accession>
<protein>
    <submittedName>
        <fullName evidence="6">ATP-grasp domain-containing protein</fullName>
    </submittedName>
</protein>
<dbReference type="Gene3D" id="3.30.470.20">
    <property type="entry name" value="ATP-grasp fold, B domain"/>
    <property type="match status" value="1"/>
</dbReference>
<dbReference type="GO" id="GO:0046872">
    <property type="term" value="F:metal ion binding"/>
    <property type="evidence" value="ECO:0007669"/>
    <property type="project" value="InterPro"/>
</dbReference>
<dbReference type="GO" id="GO:0005524">
    <property type="term" value="F:ATP binding"/>
    <property type="evidence" value="ECO:0007669"/>
    <property type="project" value="UniProtKB-UniRule"/>
</dbReference>
<dbReference type="OrthoDB" id="6964321at2"/>
<evidence type="ECO:0000313" key="7">
    <source>
        <dbReference type="Proteomes" id="UP000438699"/>
    </source>
</evidence>
<evidence type="ECO:0000313" key="6">
    <source>
        <dbReference type="EMBL" id="KAB1441713.1"/>
    </source>
</evidence>
<dbReference type="PANTHER" id="PTHR43585:SF2">
    <property type="entry name" value="ATP-GRASP ENZYME FSQD"/>
    <property type="match status" value="1"/>
</dbReference>
<dbReference type="PROSITE" id="PS50975">
    <property type="entry name" value="ATP_GRASP"/>
    <property type="match status" value="1"/>
</dbReference>
<dbReference type="GO" id="GO:0016874">
    <property type="term" value="F:ligase activity"/>
    <property type="evidence" value="ECO:0007669"/>
    <property type="project" value="UniProtKB-KW"/>
</dbReference>
<comment type="caution">
    <text evidence="6">The sequence shown here is derived from an EMBL/GenBank/DDBJ whole genome shotgun (WGS) entry which is preliminary data.</text>
</comment>
<keyword evidence="3 4" id="KW-0067">ATP-binding</keyword>
<gene>
    <name evidence="6" type="ORF">F8A88_08955</name>
</gene>
<evidence type="ECO:0000256" key="2">
    <source>
        <dbReference type="ARBA" id="ARBA00022741"/>
    </source>
</evidence>
<dbReference type="AlphaFoldDB" id="A0A6N6N3Q5"/>
<dbReference type="InterPro" id="IPR052032">
    <property type="entry name" value="ATP-dep_AA_Ligase"/>
</dbReference>